<dbReference type="InterPro" id="IPR040132">
    <property type="entry name" value="Tex1/THOC3"/>
</dbReference>
<dbReference type="Gene3D" id="2.130.10.10">
    <property type="entry name" value="YVTN repeat-like/Quinoprotein amine dehydrogenase"/>
    <property type="match status" value="2"/>
</dbReference>
<evidence type="ECO:0000256" key="4">
    <source>
        <dbReference type="PROSITE-ProRule" id="PRU00221"/>
    </source>
</evidence>
<protein>
    <recommendedName>
        <fullName evidence="7">THO complex subunit 3</fullName>
    </recommendedName>
</protein>
<dbReference type="InterPro" id="IPR020472">
    <property type="entry name" value="WD40_PAC1"/>
</dbReference>
<dbReference type="PROSITE" id="PS50082">
    <property type="entry name" value="WD_REPEATS_2"/>
    <property type="match status" value="3"/>
</dbReference>
<keyword evidence="1 4" id="KW-0853">WD repeat</keyword>
<evidence type="ECO:0000313" key="5">
    <source>
        <dbReference type="EMBL" id="KAK5091541.1"/>
    </source>
</evidence>
<dbReference type="PANTHER" id="PTHR22839">
    <property type="entry name" value="THO COMPLEX SUBUNIT 3 THO3"/>
    <property type="match status" value="1"/>
</dbReference>
<evidence type="ECO:0000256" key="3">
    <source>
        <dbReference type="ARBA" id="ARBA00046343"/>
    </source>
</evidence>
<feature type="repeat" description="WD" evidence="4">
    <location>
        <begin position="78"/>
        <end position="120"/>
    </location>
</feature>
<sequence>MAPPAQRKIVPKNDFAKHFGGLKVQQYAEPVTRGSSSTVHRTISWNNAGALIATGTTDRVIRIWNPERTNVNRPQTELKGHTGEVTKVVFNPIKEFELASCSKDGTVRFWDTRSKACTSKLEVGGDLFSMTWSVDGSAMVVGSKAEVLTTITTPVLGQPAIQEKHRQKLETNHTTFSMTHPPQDLLVTHGAGSVKILDYPSFDVLHTISSHTSSCTSIAYSPLGNYVAVGGSDAMIALWDTYDWVCKRTMSNANSGKVTGLSWSWDGRYLTSSCEDIGAGGGEGKSEGFEIYHAETGDVVYTVPTRTSAVPAVAWHPTMYALAYTVIEAGKSSLKIVGGVTAT</sequence>
<evidence type="ECO:0000256" key="2">
    <source>
        <dbReference type="ARBA" id="ARBA00022737"/>
    </source>
</evidence>
<dbReference type="SMART" id="SM00320">
    <property type="entry name" value="WD40"/>
    <property type="match status" value="4"/>
</dbReference>
<dbReference type="GO" id="GO:0006406">
    <property type="term" value="P:mRNA export from nucleus"/>
    <property type="evidence" value="ECO:0007669"/>
    <property type="project" value="InterPro"/>
</dbReference>
<name>A0AAN7TIU2_9EURO</name>
<dbReference type="PRINTS" id="PR00320">
    <property type="entry name" value="GPROTEINBRPT"/>
</dbReference>
<comment type="similarity">
    <text evidence="3">Belongs to the THOC3 family.</text>
</comment>
<dbReference type="PROSITE" id="PS00678">
    <property type="entry name" value="WD_REPEATS_1"/>
    <property type="match status" value="1"/>
</dbReference>
<dbReference type="GO" id="GO:0000445">
    <property type="term" value="C:THO complex part of transcription export complex"/>
    <property type="evidence" value="ECO:0007669"/>
    <property type="project" value="TreeGrafter"/>
</dbReference>
<dbReference type="Pfam" id="PF00400">
    <property type="entry name" value="WD40"/>
    <property type="match status" value="4"/>
</dbReference>
<evidence type="ECO:0000313" key="6">
    <source>
        <dbReference type="Proteomes" id="UP001309876"/>
    </source>
</evidence>
<keyword evidence="2" id="KW-0677">Repeat</keyword>
<keyword evidence="6" id="KW-1185">Reference proteome</keyword>
<proteinExistence type="inferred from homology"/>
<dbReference type="InterPro" id="IPR036322">
    <property type="entry name" value="WD40_repeat_dom_sf"/>
</dbReference>
<dbReference type="SUPFAM" id="SSF50978">
    <property type="entry name" value="WD40 repeat-like"/>
    <property type="match status" value="1"/>
</dbReference>
<evidence type="ECO:0000256" key="1">
    <source>
        <dbReference type="ARBA" id="ARBA00022574"/>
    </source>
</evidence>
<dbReference type="InterPro" id="IPR019775">
    <property type="entry name" value="WD40_repeat_CS"/>
</dbReference>
<accession>A0AAN7TIU2</accession>
<gene>
    <name evidence="5" type="ORF">LTR05_001726</name>
</gene>
<comment type="caution">
    <text evidence="5">The sequence shown here is derived from an EMBL/GenBank/DDBJ whole genome shotgun (WGS) entry which is preliminary data.</text>
</comment>
<dbReference type="Proteomes" id="UP001309876">
    <property type="component" value="Unassembled WGS sequence"/>
</dbReference>
<dbReference type="PANTHER" id="PTHR22839:SF0">
    <property type="entry name" value="THO COMPLEX SUBUNIT 3"/>
    <property type="match status" value="1"/>
</dbReference>
<dbReference type="InterPro" id="IPR001680">
    <property type="entry name" value="WD40_rpt"/>
</dbReference>
<dbReference type="InterPro" id="IPR015943">
    <property type="entry name" value="WD40/YVTN_repeat-like_dom_sf"/>
</dbReference>
<dbReference type="PROSITE" id="PS50294">
    <property type="entry name" value="WD_REPEATS_REGION"/>
    <property type="match status" value="2"/>
</dbReference>
<feature type="repeat" description="WD" evidence="4">
    <location>
        <begin position="42"/>
        <end position="65"/>
    </location>
</feature>
<evidence type="ECO:0008006" key="7">
    <source>
        <dbReference type="Google" id="ProtNLM"/>
    </source>
</evidence>
<dbReference type="AlphaFoldDB" id="A0AAN7TIU2"/>
<reference evidence="5 6" key="1">
    <citation type="submission" date="2023-08" db="EMBL/GenBank/DDBJ databases">
        <title>Black Yeasts Isolated from many extreme environments.</title>
        <authorList>
            <person name="Coleine C."/>
            <person name="Stajich J.E."/>
            <person name="Selbmann L."/>
        </authorList>
    </citation>
    <scope>NUCLEOTIDE SEQUENCE [LARGE SCALE GENOMIC DNA]</scope>
    <source>
        <strain evidence="5 6">CCFEE 5910</strain>
    </source>
</reference>
<feature type="repeat" description="WD" evidence="4">
    <location>
        <begin position="208"/>
        <end position="240"/>
    </location>
</feature>
<organism evidence="5 6">
    <name type="scientific">Lithohypha guttulata</name>
    <dbReference type="NCBI Taxonomy" id="1690604"/>
    <lineage>
        <taxon>Eukaryota</taxon>
        <taxon>Fungi</taxon>
        <taxon>Dikarya</taxon>
        <taxon>Ascomycota</taxon>
        <taxon>Pezizomycotina</taxon>
        <taxon>Eurotiomycetes</taxon>
        <taxon>Chaetothyriomycetidae</taxon>
        <taxon>Chaetothyriales</taxon>
        <taxon>Trichomeriaceae</taxon>
        <taxon>Lithohypha</taxon>
    </lineage>
</organism>
<dbReference type="EMBL" id="JAVRRJ010000001">
    <property type="protein sequence ID" value="KAK5091541.1"/>
    <property type="molecule type" value="Genomic_DNA"/>
</dbReference>